<comment type="caution">
    <text evidence="2">The sequence shown here is derived from an EMBL/GenBank/DDBJ whole genome shotgun (WGS) entry which is preliminary data.</text>
</comment>
<feature type="non-terminal residue" evidence="2">
    <location>
        <position position="1"/>
    </location>
</feature>
<evidence type="ECO:0000313" key="2">
    <source>
        <dbReference type="EMBL" id="KKK88007.1"/>
    </source>
</evidence>
<feature type="transmembrane region" description="Helical" evidence="1">
    <location>
        <begin position="82"/>
        <end position="103"/>
    </location>
</feature>
<keyword evidence="1" id="KW-1133">Transmembrane helix</keyword>
<dbReference type="AlphaFoldDB" id="A0A0F8Z2N0"/>
<dbReference type="EMBL" id="LAZR01050149">
    <property type="protein sequence ID" value="KKK88007.1"/>
    <property type="molecule type" value="Genomic_DNA"/>
</dbReference>
<name>A0A0F8Z2N0_9ZZZZ</name>
<proteinExistence type="predicted"/>
<reference evidence="2" key="1">
    <citation type="journal article" date="2015" name="Nature">
        <title>Complex archaea that bridge the gap between prokaryotes and eukaryotes.</title>
        <authorList>
            <person name="Spang A."/>
            <person name="Saw J.H."/>
            <person name="Jorgensen S.L."/>
            <person name="Zaremba-Niedzwiedzka K."/>
            <person name="Martijn J."/>
            <person name="Lind A.E."/>
            <person name="van Eijk R."/>
            <person name="Schleper C."/>
            <person name="Guy L."/>
            <person name="Ettema T.J."/>
        </authorList>
    </citation>
    <scope>NUCLEOTIDE SEQUENCE</scope>
</reference>
<protein>
    <submittedName>
        <fullName evidence="2">Uncharacterized protein</fullName>
    </submittedName>
</protein>
<accession>A0A0F8Z2N0</accession>
<keyword evidence="1" id="KW-0812">Transmembrane</keyword>
<evidence type="ECO:0000256" key="1">
    <source>
        <dbReference type="SAM" id="Phobius"/>
    </source>
</evidence>
<keyword evidence="1" id="KW-0472">Membrane</keyword>
<sequence length="108" mass="12208">RLSGMECVAERLRTGSAPAKKRERSERFAGAERAACCEARATPTSGIWRRRTEGARQSEGAARPLPATGVNVFSRHMERRALTLRSLWMLMNIMMLVYIGWWWGRGGL</sequence>
<organism evidence="2">
    <name type="scientific">marine sediment metagenome</name>
    <dbReference type="NCBI Taxonomy" id="412755"/>
    <lineage>
        <taxon>unclassified sequences</taxon>
        <taxon>metagenomes</taxon>
        <taxon>ecological metagenomes</taxon>
    </lineage>
</organism>
<gene>
    <name evidence="2" type="ORF">LCGC14_2747540</name>
</gene>